<dbReference type="PATRIC" id="fig|344882.3.peg.2396"/>
<name>A0A0R0CXJ6_9GAMM</name>
<dbReference type="RefSeq" id="WP_057657582.1">
    <property type="nucleotide sequence ID" value="NZ_LDJL01000005.1"/>
</dbReference>
<evidence type="ECO:0000313" key="3">
    <source>
        <dbReference type="Proteomes" id="UP000052052"/>
    </source>
</evidence>
<keyword evidence="3" id="KW-1185">Reference proteome</keyword>
<feature type="transmembrane region" description="Helical" evidence="1">
    <location>
        <begin position="12"/>
        <end position="36"/>
    </location>
</feature>
<keyword evidence="1" id="KW-1133">Transmembrane helix</keyword>
<dbReference type="EMBL" id="LDJL01000005">
    <property type="protein sequence ID" value="KRG70500.1"/>
    <property type="molecule type" value="Genomic_DNA"/>
</dbReference>
<comment type="caution">
    <text evidence="2">The sequence shown here is derived from an EMBL/GenBank/DDBJ whole genome shotgun (WGS) entry which is preliminary data.</text>
</comment>
<dbReference type="AlphaFoldDB" id="A0A0R0CXJ6"/>
<organism evidence="2 3">
    <name type="scientific">Pseudoxanthomonas dokdonensis</name>
    <dbReference type="NCBI Taxonomy" id="344882"/>
    <lineage>
        <taxon>Bacteria</taxon>
        <taxon>Pseudomonadati</taxon>
        <taxon>Pseudomonadota</taxon>
        <taxon>Gammaproteobacteria</taxon>
        <taxon>Lysobacterales</taxon>
        <taxon>Lysobacteraceae</taxon>
        <taxon>Pseudoxanthomonas</taxon>
    </lineage>
</organism>
<dbReference type="OrthoDB" id="6006173at2"/>
<gene>
    <name evidence="2" type="ORF">ABB29_05315</name>
</gene>
<dbReference type="STRING" id="344882.ABB29_05315"/>
<reference evidence="2 3" key="1">
    <citation type="submission" date="2015-05" db="EMBL/GenBank/DDBJ databases">
        <title>Genome sequencing and analysis of members of genus Stenotrophomonas.</title>
        <authorList>
            <person name="Patil P.P."/>
            <person name="Midha S."/>
            <person name="Patil P.B."/>
        </authorList>
    </citation>
    <scope>NUCLEOTIDE SEQUENCE [LARGE SCALE GENOMIC DNA]</scope>
    <source>
        <strain evidence="2 3">DSM 21858</strain>
    </source>
</reference>
<evidence type="ECO:0000256" key="1">
    <source>
        <dbReference type="SAM" id="Phobius"/>
    </source>
</evidence>
<protein>
    <submittedName>
        <fullName evidence="2">Uncharacterized protein</fullName>
    </submittedName>
</protein>
<proteinExistence type="predicted"/>
<sequence>MDTQDLSNGFLILGSIAAVFLFILAILWILVPFAVFGIKPLLRSLIAEQRRNYEMLTAVSQQLHNASTTVVRERALVEDVDDRRIDPRVEPRYVDPPPRY</sequence>
<accession>A0A0R0CXJ6</accession>
<dbReference type="Proteomes" id="UP000052052">
    <property type="component" value="Unassembled WGS sequence"/>
</dbReference>
<evidence type="ECO:0000313" key="2">
    <source>
        <dbReference type="EMBL" id="KRG70500.1"/>
    </source>
</evidence>
<keyword evidence="1" id="KW-0472">Membrane</keyword>
<keyword evidence="1" id="KW-0812">Transmembrane</keyword>